<dbReference type="EMBL" id="JAGKHQ010000012">
    <property type="protein sequence ID" value="KAG7502561.1"/>
    <property type="molecule type" value="Genomic_DNA"/>
</dbReference>
<evidence type="ECO:0000256" key="1">
    <source>
        <dbReference type="SAM" id="MobiDB-lite"/>
    </source>
</evidence>
<evidence type="ECO:0008006" key="4">
    <source>
        <dbReference type="Google" id="ProtNLM"/>
    </source>
</evidence>
<gene>
    <name evidence="2" type="ORF">JOB18_022527</name>
</gene>
<reference evidence="2 3" key="1">
    <citation type="journal article" date="2021" name="Sci. Rep.">
        <title>Chromosome anchoring in Senegalese sole (Solea senegalensis) reveals sex-associated markers and genome rearrangements in flatfish.</title>
        <authorList>
            <person name="Guerrero-Cozar I."/>
            <person name="Gomez-Garrido J."/>
            <person name="Berbel C."/>
            <person name="Martinez-Blanch J.F."/>
            <person name="Alioto T."/>
            <person name="Claros M.G."/>
            <person name="Gagnaire P.A."/>
            <person name="Manchado M."/>
        </authorList>
    </citation>
    <scope>NUCLEOTIDE SEQUENCE [LARGE SCALE GENOMIC DNA]</scope>
    <source>
        <strain evidence="2">Sse05_10M</strain>
    </source>
</reference>
<proteinExistence type="predicted"/>
<name>A0AAV6REQ3_SOLSE</name>
<evidence type="ECO:0000313" key="3">
    <source>
        <dbReference type="Proteomes" id="UP000693946"/>
    </source>
</evidence>
<evidence type="ECO:0000313" key="2">
    <source>
        <dbReference type="EMBL" id="KAG7502561.1"/>
    </source>
</evidence>
<feature type="region of interest" description="Disordered" evidence="1">
    <location>
        <begin position="1"/>
        <end position="25"/>
    </location>
</feature>
<dbReference type="AlphaFoldDB" id="A0AAV6REQ3"/>
<sequence>MHNKEAAWSSRQKKAITTPMPQISPLPIRQRAQRQPSQAKLFAKSHIWSDETKIELYGHNKVNKAYDETYTIHTVKHKGDH</sequence>
<comment type="caution">
    <text evidence="2">The sequence shown here is derived from an EMBL/GenBank/DDBJ whole genome shotgun (WGS) entry which is preliminary data.</text>
</comment>
<organism evidence="2 3">
    <name type="scientific">Solea senegalensis</name>
    <name type="common">Senegalese sole</name>
    <dbReference type="NCBI Taxonomy" id="28829"/>
    <lineage>
        <taxon>Eukaryota</taxon>
        <taxon>Metazoa</taxon>
        <taxon>Chordata</taxon>
        <taxon>Craniata</taxon>
        <taxon>Vertebrata</taxon>
        <taxon>Euteleostomi</taxon>
        <taxon>Actinopterygii</taxon>
        <taxon>Neopterygii</taxon>
        <taxon>Teleostei</taxon>
        <taxon>Neoteleostei</taxon>
        <taxon>Acanthomorphata</taxon>
        <taxon>Carangaria</taxon>
        <taxon>Pleuronectiformes</taxon>
        <taxon>Pleuronectoidei</taxon>
        <taxon>Soleidae</taxon>
        <taxon>Solea</taxon>
    </lineage>
</organism>
<accession>A0AAV6REQ3</accession>
<keyword evidence="3" id="KW-1185">Reference proteome</keyword>
<protein>
    <recommendedName>
        <fullName evidence="4">Transposase</fullName>
    </recommendedName>
</protein>
<dbReference type="Proteomes" id="UP000693946">
    <property type="component" value="Linkage Group LG2"/>
</dbReference>